<dbReference type="Gene3D" id="3.55.50.30">
    <property type="match status" value="1"/>
</dbReference>
<comment type="caution">
    <text evidence="4">The sequence shown here is derived from an EMBL/GenBank/DDBJ whole genome shotgun (WGS) entry which is preliminary data.</text>
</comment>
<dbReference type="GO" id="GO:0016989">
    <property type="term" value="F:sigma factor antagonist activity"/>
    <property type="evidence" value="ECO:0007669"/>
    <property type="project" value="TreeGrafter"/>
</dbReference>
<gene>
    <name evidence="4" type="ORF">TMPK1_07350</name>
</gene>
<dbReference type="EMBL" id="BOPV01000001">
    <property type="protein sequence ID" value="GIL38498.1"/>
    <property type="molecule type" value="Genomic_DNA"/>
</dbReference>
<keyword evidence="1" id="KW-0812">Transmembrane</keyword>
<keyword evidence="5" id="KW-1185">Reference proteome</keyword>
<keyword evidence="1" id="KW-1133">Transmembrane helix</keyword>
<dbReference type="AlphaFoldDB" id="A0A8S8X662"/>
<dbReference type="PIRSF" id="PIRSF018266">
    <property type="entry name" value="FecR"/>
    <property type="match status" value="1"/>
</dbReference>
<feature type="domain" description="FecR protein" evidence="2">
    <location>
        <begin position="91"/>
        <end position="181"/>
    </location>
</feature>
<keyword evidence="1" id="KW-0472">Membrane</keyword>
<dbReference type="InterPro" id="IPR012373">
    <property type="entry name" value="Ferrdict_sens_TM"/>
</dbReference>
<dbReference type="RefSeq" id="WP_420241532.1">
    <property type="nucleotide sequence ID" value="NZ_BOPV01000001.1"/>
</dbReference>
<accession>A0A8S8X662</accession>
<proteinExistence type="predicted"/>
<evidence type="ECO:0000259" key="3">
    <source>
        <dbReference type="Pfam" id="PF16220"/>
    </source>
</evidence>
<protein>
    <submittedName>
        <fullName evidence="4">Sensor</fullName>
    </submittedName>
</protein>
<dbReference type="Pfam" id="PF04773">
    <property type="entry name" value="FecR"/>
    <property type="match status" value="1"/>
</dbReference>
<reference evidence="4" key="1">
    <citation type="submission" date="2021-02" db="EMBL/GenBank/DDBJ databases">
        <title>Genome sequence of Rhodospirillales sp. strain TMPK1 isolated from soil.</title>
        <authorList>
            <person name="Nakai R."/>
            <person name="Kusada H."/>
            <person name="Tamaki H."/>
        </authorList>
    </citation>
    <scope>NUCLEOTIDE SEQUENCE</scope>
    <source>
        <strain evidence="4">TMPK1</strain>
    </source>
</reference>
<dbReference type="PANTHER" id="PTHR30273">
    <property type="entry name" value="PERIPLASMIC SIGNAL SENSOR AND SIGMA FACTOR ACTIVATOR FECR-RELATED"/>
    <property type="match status" value="1"/>
</dbReference>
<dbReference type="Proteomes" id="UP000681075">
    <property type="component" value="Unassembled WGS sequence"/>
</dbReference>
<evidence type="ECO:0000313" key="5">
    <source>
        <dbReference type="Proteomes" id="UP000681075"/>
    </source>
</evidence>
<dbReference type="Pfam" id="PF16220">
    <property type="entry name" value="DUF4880"/>
    <property type="match status" value="1"/>
</dbReference>
<feature type="domain" description="FecR N-terminal" evidence="3">
    <location>
        <begin position="3"/>
        <end position="44"/>
    </location>
</feature>
<feature type="transmembrane region" description="Helical" evidence="1">
    <location>
        <begin position="61"/>
        <end position="82"/>
    </location>
</feature>
<evidence type="ECO:0000259" key="2">
    <source>
        <dbReference type="Pfam" id="PF04773"/>
    </source>
</evidence>
<evidence type="ECO:0000256" key="1">
    <source>
        <dbReference type="SAM" id="Phobius"/>
    </source>
</evidence>
<dbReference type="Gene3D" id="2.60.120.1440">
    <property type="match status" value="1"/>
</dbReference>
<dbReference type="PANTHER" id="PTHR30273:SF2">
    <property type="entry name" value="PROTEIN FECR"/>
    <property type="match status" value="1"/>
</dbReference>
<dbReference type="InterPro" id="IPR006860">
    <property type="entry name" value="FecR"/>
</dbReference>
<evidence type="ECO:0000313" key="4">
    <source>
        <dbReference type="EMBL" id="GIL38498.1"/>
    </source>
</evidence>
<name>A0A8S8X662_9PROT</name>
<dbReference type="InterPro" id="IPR032623">
    <property type="entry name" value="FecR_N"/>
</dbReference>
<organism evidence="4 5">
    <name type="scientific">Roseiterribacter gracilis</name>
    <dbReference type="NCBI Taxonomy" id="2812848"/>
    <lineage>
        <taxon>Bacteria</taxon>
        <taxon>Pseudomonadati</taxon>
        <taxon>Pseudomonadota</taxon>
        <taxon>Alphaproteobacteria</taxon>
        <taxon>Rhodospirillales</taxon>
        <taxon>Roseiterribacteraceae</taxon>
        <taxon>Roseiterribacter</taxon>
    </lineage>
</organism>
<sequence length="299" mass="33459">MREEAAQWVARLRSGVTEPAILASFEAWLTADPRHRVAFDEAARNYRIRSGELLDEPAGRYHWRAATLMAAAALLMLAGLLWRDRVDERHVITGKGDLRTIQLADGSDVTIDAETELDVRITPLSRSVTVQRGQALFRVAYESFRPFEVEADRIKARATGTEYAVALRPQEILVSVTEGTVDVRDEAGPSSEKLGATQLLTITRGSRIHALKRDLDARSVAWVRGKLDVDGQKLRDVIDEVNRYVDRPILISDSDIGDLPVSGVFDPRRPDNFLEALAQIRPITVERAADGSRRISRRR</sequence>